<dbReference type="Gene3D" id="1.10.150.810">
    <property type="match status" value="1"/>
</dbReference>
<dbReference type="InterPro" id="IPR017961">
    <property type="entry name" value="DNA_pol_Y-fam_little_finger"/>
</dbReference>
<sequence length="729" mass="81587">MSMNHLVVYASGKSTDAHRAKIDEIILRLSCNSTYFKEQVRKDNATNSRILKLTEMVKLSPLLSRSVLTSIDEKVTTLRSTRRPHSYHVVVDMDAFYFSCHVADMKTRGNLDCLVSYPKGSKILRKIQEIPAAVGGGVVTTSNYAARKYGVRSAMAGFIANQLVIELGINNGDTELHWVEKAEEGNGRLYSRLSGEVRGVLLEYDPDLKCYSLDECYMHLEGYVNLRYGGMGMSHEEIQKVWEKRRKGREESSNDDDDNENNDNNGDSSSDEEETYNFPPSIPPKSSNDYVQKTVAEMREKVFQKTKLTCSAGIAPNSILAKIASDEKKPNGQCFVEAGDSNVMHFLKNLSTRKMGGIGRVSQKTLSAFNINTLGELYERRCLIHQIFSAKSASFLLRASLGYADEDDYGKGEGGGQKSASCESTFRASGDLTILKEHLKRITKTLTERYMVKRDKTRLRGKTITLRVKLSDYQKFCRSKTVGSAVGSYEEIWPVVERLFDAACRDEKILGRSQDGKFECRLLGVAVSSLVAGRGEGEGQQKTLEGLWGSSSSTTTTKTEDVDLEEDLVDDTVSDGDEEVLLSQCSSAGEQFEDDERASLELAKELAETYEMEETKRREDEERSLALAQKLQEEGKREEDEERSLALAMRLEEEEKKGGRINELFGRLKGEGVGGARRRGRRRRGTEEAEEAGGVLGASLLKSSRNENEFKYFTCQNITLDNLYQILIS</sequence>
<accession>A0A9W7BQT0</accession>
<dbReference type="EMBL" id="BLQM01000572">
    <property type="protein sequence ID" value="GMH94776.1"/>
    <property type="molecule type" value="Genomic_DNA"/>
</dbReference>
<dbReference type="Gene3D" id="3.30.70.270">
    <property type="match status" value="1"/>
</dbReference>
<dbReference type="Pfam" id="PF00817">
    <property type="entry name" value="IMS"/>
    <property type="match status" value="1"/>
</dbReference>
<dbReference type="GO" id="GO:0003887">
    <property type="term" value="F:DNA-directed DNA polymerase activity"/>
    <property type="evidence" value="ECO:0007669"/>
    <property type="project" value="InterPro"/>
</dbReference>
<dbReference type="InterPro" id="IPR022880">
    <property type="entry name" value="DNApol_IV"/>
</dbReference>
<organism evidence="4 5">
    <name type="scientific">Triparma laevis f. inornata</name>
    <dbReference type="NCBI Taxonomy" id="1714386"/>
    <lineage>
        <taxon>Eukaryota</taxon>
        <taxon>Sar</taxon>
        <taxon>Stramenopiles</taxon>
        <taxon>Ochrophyta</taxon>
        <taxon>Bolidophyceae</taxon>
        <taxon>Parmales</taxon>
        <taxon>Triparmaceae</taxon>
        <taxon>Triparma</taxon>
    </lineage>
</organism>
<gene>
    <name evidence="4" type="ORF">TL16_g12999</name>
</gene>
<reference evidence="5" key="1">
    <citation type="journal article" date="2023" name="Commun. Biol.">
        <title>Genome analysis of Parmales, the sister group of diatoms, reveals the evolutionary specialization of diatoms from phago-mixotrophs to photoautotrophs.</title>
        <authorList>
            <person name="Ban H."/>
            <person name="Sato S."/>
            <person name="Yoshikawa S."/>
            <person name="Yamada K."/>
            <person name="Nakamura Y."/>
            <person name="Ichinomiya M."/>
            <person name="Sato N."/>
            <person name="Blanc-Mathieu R."/>
            <person name="Endo H."/>
            <person name="Kuwata A."/>
            <person name="Ogata H."/>
        </authorList>
    </citation>
    <scope>NUCLEOTIDE SEQUENCE [LARGE SCALE GENOMIC DNA]</scope>
</reference>
<dbReference type="PROSITE" id="PS50173">
    <property type="entry name" value="UMUC"/>
    <property type="match status" value="1"/>
</dbReference>
<evidence type="ECO:0000256" key="1">
    <source>
        <dbReference type="ARBA" id="ARBA00016178"/>
    </source>
</evidence>
<evidence type="ECO:0000259" key="3">
    <source>
        <dbReference type="PROSITE" id="PS50173"/>
    </source>
</evidence>
<dbReference type="SUPFAM" id="SSF100879">
    <property type="entry name" value="Lesion bypass DNA polymerase (Y-family), little finger domain"/>
    <property type="match status" value="1"/>
</dbReference>
<dbReference type="SUPFAM" id="SSF56672">
    <property type="entry name" value="DNA/RNA polymerases"/>
    <property type="match status" value="1"/>
</dbReference>
<dbReference type="InterPro" id="IPR036775">
    <property type="entry name" value="DNA_pol_Y-fam_lit_finger_sf"/>
</dbReference>
<feature type="region of interest" description="Disordered" evidence="2">
    <location>
        <begin position="243"/>
        <end position="288"/>
    </location>
</feature>
<dbReference type="Proteomes" id="UP001162640">
    <property type="component" value="Unassembled WGS sequence"/>
</dbReference>
<feature type="domain" description="UmuC" evidence="3">
    <location>
        <begin position="88"/>
        <end position="359"/>
    </location>
</feature>
<protein>
    <recommendedName>
        <fullName evidence="1">DNA polymerase kappa</fullName>
    </recommendedName>
</protein>
<evidence type="ECO:0000256" key="2">
    <source>
        <dbReference type="SAM" id="MobiDB-lite"/>
    </source>
</evidence>
<dbReference type="GO" id="GO:0042276">
    <property type="term" value="P:error-prone translesion synthesis"/>
    <property type="evidence" value="ECO:0007669"/>
    <property type="project" value="TreeGrafter"/>
</dbReference>
<dbReference type="GO" id="GO:0005634">
    <property type="term" value="C:nucleus"/>
    <property type="evidence" value="ECO:0007669"/>
    <property type="project" value="TreeGrafter"/>
</dbReference>
<evidence type="ECO:0000313" key="4">
    <source>
        <dbReference type="EMBL" id="GMH94776.1"/>
    </source>
</evidence>
<dbReference type="GO" id="GO:0006281">
    <property type="term" value="P:DNA repair"/>
    <property type="evidence" value="ECO:0007669"/>
    <property type="project" value="InterPro"/>
</dbReference>
<proteinExistence type="predicted"/>
<dbReference type="PANTHER" id="PTHR11076:SF33">
    <property type="entry name" value="DNA POLYMERASE KAPPA"/>
    <property type="match status" value="1"/>
</dbReference>
<comment type="caution">
    <text evidence="4">The sequence shown here is derived from an EMBL/GenBank/DDBJ whole genome shotgun (WGS) entry which is preliminary data.</text>
</comment>
<dbReference type="CDD" id="cd03586">
    <property type="entry name" value="PolY_Pol_IV_kappa"/>
    <property type="match status" value="1"/>
</dbReference>
<name>A0A9W7BQT0_9STRA</name>
<dbReference type="InterPro" id="IPR001126">
    <property type="entry name" value="UmuC"/>
</dbReference>
<dbReference type="PANTHER" id="PTHR11076">
    <property type="entry name" value="DNA REPAIR POLYMERASE UMUC / TRANSFERASE FAMILY MEMBER"/>
    <property type="match status" value="1"/>
</dbReference>
<feature type="region of interest" description="Disordered" evidence="2">
    <location>
        <begin position="672"/>
        <end position="692"/>
    </location>
</feature>
<feature type="compositionally biased region" description="Basic and acidic residues" evidence="2">
    <location>
        <begin position="243"/>
        <end position="252"/>
    </location>
</feature>
<dbReference type="InterPro" id="IPR050116">
    <property type="entry name" value="DNA_polymerase-Y"/>
</dbReference>
<dbReference type="AlphaFoldDB" id="A0A9W7BQT0"/>
<dbReference type="Gene3D" id="3.40.1170.60">
    <property type="match status" value="1"/>
</dbReference>
<dbReference type="InterPro" id="IPR043128">
    <property type="entry name" value="Rev_trsase/Diguanyl_cyclase"/>
</dbReference>
<dbReference type="Pfam" id="PF11799">
    <property type="entry name" value="IMS_C"/>
    <property type="match status" value="1"/>
</dbReference>
<dbReference type="GO" id="GO:0003684">
    <property type="term" value="F:damaged DNA binding"/>
    <property type="evidence" value="ECO:0007669"/>
    <property type="project" value="InterPro"/>
</dbReference>
<evidence type="ECO:0000313" key="5">
    <source>
        <dbReference type="Proteomes" id="UP001162640"/>
    </source>
</evidence>
<dbReference type="InterPro" id="IPR043502">
    <property type="entry name" value="DNA/RNA_pol_sf"/>
</dbReference>
<dbReference type="Gene3D" id="3.30.1490.100">
    <property type="entry name" value="DNA polymerase, Y-family, little finger domain"/>
    <property type="match status" value="1"/>
</dbReference>